<gene>
    <name evidence="7" type="ORF">OHC33_004657</name>
</gene>
<keyword evidence="3" id="KW-0285">Flavoprotein</keyword>
<comment type="similarity">
    <text evidence="2">Belongs to the MSOX/MTOX family.</text>
</comment>
<dbReference type="GO" id="GO:0004657">
    <property type="term" value="F:proline dehydrogenase activity"/>
    <property type="evidence" value="ECO:0007669"/>
    <property type="project" value="TreeGrafter"/>
</dbReference>
<dbReference type="SUPFAM" id="SSF51905">
    <property type="entry name" value="FAD/NAD(P)-binding domain"/>
    <property type="match status" value="1"/>
</dbReference>
<evidence type="ECO:0000313" key="7">
    <source>
        <dbReference type="EMBL" id="KAK5954086.1"/>
    </source>
</evidence>
<reference evidence="7 8" key="1">
    <citation type="submission" date="2022-12" db="EMBL/GenBank/DDBJ databases">
        <title>Genomic features and morphological characterization of a novel Knufia sp. strain isolated from spacecraft assembly facility.</title>
        <authorList>
            <person name="Teixeira M."/>
            <person name="Chander A.M."/>
            <person name="Stajich J.E."/>
            <person name="Venkateswaran K."/>
        </authorList>
    </citation>
    <scope>NUCLEOTIDE SEQUENCE [LARGE SCALE GENOMIC DNA]</scope>
    <source>
        <strain evidence="7 8">FJI-L2-BK-P2</strain>
    </source>
</reference>
<dbReference type="InterPro" id="IPR036188">
    <property type="entry name" value="FAD/NAD-bd_sf"/>
</dbReference>
<dbReference type="Pfam" id="PF01266">
    <property type="entry name" value="DAO"/>
    <property type="match status" value="1"/>
</dbReference>
<evidence type="ECO:0000256" key="4">
    <source>
        <dbReference type="ARBA" id="ARBA00022827"/>
    </source>
</evidence>
<sequence length="524" mass="56736">MASTDSSPKDILIVGAGVFGLSTAIALLERPQYNNSRITVIDSSQTLPNPVGSSVDASRIIRADYANPSYAKLACLAQTHWRDQTPAGWGGQGRYTQTGFVLTGEQGQEAYVREAMHNVQDLARQGLPMELDKIQQLNNLSDIRKATGLVGVSGETGYANWNSGWADAEACVAFAINKIKSHPNNEGRVSIKPNTKVAHLTFAPTTQQCTGVQLTNSTTISANLTILATGAWTPSILNLSNRALATGQALAFVKLTQQEQDYLADTPVTMNFARGTFIIAPHPQTRELKIARHGFGYRNPTSVTHASSEASKSAALASAQVSVPRTDTQIPVEAERALRDALAELFPPMYNTSTAPPAYPESLRDISKRPFTNSRLCWYTDTPSGNFIIDYPPLPTATGKPTMNKSLFIATGGSGHGFKFFPILGSYIIDAVEGKLEEEYRAMWAWPSEKDLKIELGTKSDAHSGSRVGAEATASARDEVQEFLECEDGSRGGPRGMILEQELQRGVVQVKEARRGQSSMTPKL</sequence>
<dbReference type="InterPro" id="IPR045170">
    <property type="entry name" value="MTOX"/>
</dbReference>
<organism evidence="7 8">
    <name type="scientific">Knufia fluminis</name>
    <dbReference type="NCBI Taxonomy" id="191047"/>
    <lineage>
        <taxon>Eukaryota</taxon>
        <taxon>Fungi</taxon>
        <taxon>Dikarya</taxon>
        <taxon>Ascomycota</taxon>
        <taxon>Pezizomycotina</taxon>
        <taxon>Eurotiomycetes</taxon>
        <taxon>Chaetothyriomycetidae</taxon>
        <taxon>Chaetothyriales</taxon>
        <taxon>Trichomeriaceae</taxon>
        <taxon>Knufia</taxon>
    </lineage>
</organism>
<evidence type="ECO:0000256" key="3">
    <source>
        <dbReference type="ARBA" id="ARBA00022630"/>
    </source>
</evidence>
<evidence type="ECO:0000313" key="8">
    <source>
        <dbReference type="Proteomes" id="UP001316803"/>
    </source>
</evidence>
<name>A0AAN8F9S5_9EURO</name>
<dbReference type="PANTHER" id="PTHR10961">
    <property type="entry name" value="PEROXISOMAL SARCOSINE OXIDASE"/>
    <property type="match status" value="1"/>
</dbReference>
<dbReference type="Gene3D" id="3.50.50.60">
    <property type="entry name" value="FAD/NAD(P)-binding domain"/>
    <property type="match status" value="1"/>
</dbReference>
<dbReference type="GO" id="GO:0008115">
    <property type="term" value="F:sarcosine oxidase activity"/>
    <property type="evidence" value="ECO:0007669"/>
    <property type="project" value="TreeGrafter"/>
</dbReference>
<dbReference type="Proteomes" id="UP001316803">
    <property type="component" value="Unassembled WGS sequence"/>
</dbReference>
<dbReference type="InterPro" id="IPR006076">
    <property type="entry name" value="FAD-dep_OxRdtase"/>
</dbReference>
<protein>
    <recommendedName>
        <fullName evidence="6">FAD dependent oxidoreductase domain-containing protein</fullName>
    </recommendedName>
</protein>
<feature type="domain" description="FAD dependent oxidoreductase" evidence="6">
    <location>
        <begin position="10"/>
        <end position="430"/>
    </location>
</feature>
<proteinExistence type="inferred from homology"/>
<comment type="cofactor">
    <cofactor evidence="1">
        <name>FAD</name>
        <dbReference type="ChEBI" id="CHEBI:57692"/>
    </cofactor>
</comment>
<keyword evidence="5" id="KW-0560">Oxidoreductase</keyword>
<dbReference type="GO" id="GO:0050031">
    <property type="term" value="F:L-pipecolate oxidase activity"/>
    <property type="evidence" value="ECO:0007669"/>
    <property type="project" value="TreeGrafter"/>
</dbReference>
<keyword evidence="4" id="KW-0274">FAD</keyword>
<accession>A0AAN8F9S5</accession>
<evidence type="ECO:0000256" key="2">
    <source>
        <dbReference type="ARBA" id="ARBA00010989"/>
    </source>
</evidence>
<dbReference type="AlphaFoldDB" id="A0AAN8F9S5"/>
<evidence type="ECO:0000259" key="6">
    <source>
        <dbReference type="Pfam" id="PF01266"/>
    </source>
</evidence>
<evidence type="ECO:0000256" key="1">
    <source>
        <dbReference type="ARBA" id="ARBA00001974"/>
    </source>
</evidence>
<dbReference type="GO" id="GO:0050660">
    <property type="term" value="F:flavin adenine dinucleotide binding"/>
    <property type="evidence" value="ECO:0007669"/>
    <property type="project" value="InterPro"/>
</dbReference>
<dbReference type="Gene3D" id="3.30.9.10">
    <property type="entry name" value="D-Amino Acid Oxidase, subunit A, domain 2"/>
    <property type="match status" value="1"/>
</dbReference>
<comment type="caution">
    <text evidence="7">The sequence shown here is derived from an EMBL/GenBank/DDBJ whole genome shotgun (WGS) entry which is preliminary data.</text>
</comment>
<keyword evidence="8" id="KW-1185">Reference proteome</keyword>
<evidence type="ECO:0000256" key="5">
    <source>
        <dbReference type="ARBA" id="ARBA00023002"/>
    </source>
</evidence>
<dbReference type="EMBL" id="JAKLMC020000009">
    <property type="protein sequence ID" value="KAK5954086.1"/>
    <property type="molecule type" value="Genomic_DNA"/>
</dbReference>
<dbReference type="PANTHER" id="PTHR10961:SF46">
    <property type="entry name" value="PEROXISOMAL SARCOSINE OXIDASE"/>
    <property type="match status" value="1"/>
</dbReference>